<gene>
    <name evidence="1" type="ORF">BO66DRAFT_44949</name>
</gene>
<accession>A0ACD1HER6</accession>
<protein>
    <submittedName>
        <fullName evidence="1">Uncharacterized protein</fullName>
    </submittedName>
</protein>
<dbReference type="Proteomes" id="UP000249661">
    <property type="component" value="Unassembled WGS sequence"/>
</dbReference>
<sequence length="121" mass="13924">MVPFHTTEIGWPRNRVTIPFPLLMPRIASIRVSCPKHLIPSIDDDNTQGVQEQSMNRSMSSKPCRRQNRLHKASMPVIITGNNSRLDSQAKEPEREKKKKKEKEEREKKKKKKNAGPIGQV</sequence>
<proteinExistence type="predicted"/>
<reference evidence="1" key="1">
    <citation type="submission" date="2018-02" db="EMBL/GenBank/DDBJ databases">
        <title>The genomes of Aspergillus section Nigri reveals drivers in fungal speciation.</title>
        <authorList>
            <consortium name="DOE Joint Genome Institute"/>
            <person name="Vesth T.C."/>
            <person name="Nybo J."/>
            <person name="Theobald S."/>
            <person name="Brandl J."/>
            <person name="Frisvad J.C."/>
            <person name="Nielsen K.F."/>
            <person name="Lyhne E.K."/>
            <person name="Kogle M.E."/>
            <person name="Kuo A."/>
            <person name="Riley R."/>
            <person name="Clum A."/>
            <person name="Nolan M."/>
            <person name="Lipzen A."/>
            <person name="Salamov A."/>
            <person name="Henrissat B."/>
            <person name="Wiebenga A."/>
            <person name="De vries R.P."/>
            <person name="Grigoriev I.V."/>
            <person name="Mortensen U.H."/>
            <person name="Andersen M.R."/>
            <person name="Baker S.E."/>
        </authorList>
    </citation>
    <scope>NUCLEOTIDE SEQUENCE</scope>
    <source>
        <strain evidence="1">CBS 121060</strain>
    </source>
</reference>
<evidence type="ECO:0000313" key="1">
    <source>
        <dbReference type="EMBL" id="RAH72004.1"/>
    </source>
</evidence>
<evidence type="ECO:0000313" key="2">
    <source>
        <dbReference type="Proteomes" id="UP000249661"/>
    </source>
</evidence>
<keyword evidence="2" id="KW-1185">Reference proteome</keyword>
<dbReference type="EMBL" id="KZ824946">
    <property type="protein sequence ID" value="RAH72004.1"/>
    <property type="molecule type" value="Genomic_DNA"/>
</dbReference>
<name>A0ACD1HER6_9EURO</name>
<organism evidence="1 2">
    <name type="scientific">Aspergillus aculeatinus CBS 121060</name>
    <dbReference type="NCBI Taxonomy" id="1448322"/>
    <lineage>
        <taxon>Eukaryota</taxon>
        <taxon>Fungi</taxon>
        <taxon>Dikarya</taxon>
        <taxon>Ascomycota</taxon>
        <taxon>Pezizomycotina</taxon>
        <taxon>Eurotiomycetes</taxon>
        <taxon>Eurotiomycetidae</taxon>
        <taxon>Eurotiales</taxon>
        <taxon>Aspergillaceae</taxon>
        <taxon>Aspergillus</taxon>
        <taxon>Aspergillus subgen. Circumdati</taxon>
    </lineage>
</organism>